<dbReference type="PANTHER" id="PTHR34875:SF6">
    <property type="entry name" value="UPF0237 PROTEIN MJ1558"/>
    <property type="match status" value="1"/>
</dbReference>
<name>A0A0G4G2H0_9ALVE</name>
<gene>
    <name evidence="1" type="ORF">Cvel_19906.t3.CR2</name>
</gene>
<dbReference type="PANTHER" id="PTHR34875">
    <property type="entry name" value="UPF0237 PROTEIN MJ1558"/>
    <property type="match status" value="1"/>
</dbReference>
<organism evidence="1">
    <name type="scientific">Chromera velia CCMP2878</name>
    <dbReference type="NCBI Taxonomy" id="1169474"/>
    <lineage>
        <taxon>Eukaryota</taxon>
        <taxon>Sar</taxon>
        <taxon>Alveolata</taxon>
        <taxon>Colpodellida</taxon>
        <taxon>Chromeraceae</taxon>
        <taxon>Chromera</taxon>
    </lineage>
</organism>
<dbReference type="SUPFAM" id="SSF55021">
    <property type="entry name" value="ACT-like"/>
    <property type="match status" value="1"/>
</dbReference>
<evidence type="ECO:0000313" key="1">
    <source>
        <dbReference type="EMBL" id="CEM22252.1"/>
    </source>
</evidence>
<dbReference type="VEuPathDB" id="CryptoDB:Cvel_19906"/>
<proteinExistence type="predicted"/>
<dbReference type="EMBL" id="CDMZ01000828">
    <property type="protein sequence ID" value="CEM22252.1"/>
    <property type="molecule type" value="Genomic_DNA"/>
</dbReference>
<evidence type="ECO:0008006" key="2">
    <source>
        <dbReference type="Google" id="ProtNLM"/>
    </source>
</evidence>
<sequence>MLSNSLRAISRPSVFRTAQRFYATGGYKDFVLHISGTDRIGLINHVAKTCITPVGGNIGTTRMTQLGSEMSMLFEVTVSAQKEKEFHDLLNKNVSSPDIKFFAKEIDERALEPTGDVLKSWRIFGPDSQQLTEKLTAWCAGDVLKSWRIFGPDSQQLTEKLTAWCAERQISVVDYSSHIFPGGHIGYDIFEVSIRLSIPKSLDVVQISKEFEAFSATLGMESEEAKSVDLGLGFGEQ</sequence>
<dbReference type="Gene3D" id="3.30.70.260">
    <property type="match status" value="2"/>
</dbReference>
<protein>
    <recommendedName>
        <fullName evidence="2">ACT domain-containing protein</fullName>
    </recommendedName>
</protein>
<accession>A0A0G4G2H0</accession>
<dbReference type="InterPro" id="IPR045865">
    <property type="entry name" value="ACT-like_dom_sf"/>
</dbReference>
<dbReference type="PhylomeDB" id="A0A0G4G2H0"/>
<dbReference type="InterPro" id="IPR050990">
    <property type="entry name" value="UPF0237/GcvR_regulator"/>
</dbReference>
<reference evidence="1" key="1">
    <citation type="submission" date="2014-11" db="EMBL/GenBank/DDBJ databases">
        <authorList>
            <person name="Otto D Thomas"/>
            <person name="Naeem Raeece"/>
        </authorList>
    </citation>
    <scope>NUCLEOTIDE SEQUENCE</scope>
</reference>
<dbReference type="AlphaFoldDB" id="A0A0G4G2H0"/>